<feature type="domain" description="PocR" evidence="3">
    <location>
        <begin position="133"/>
        <end position="234"/>
    </location>
</feature>
<evidence type="ECO:0000313" key="4">
    <source>
        <dbReference type="EMBL" id="SHE86087.1"/>
    </source>
</evidence>
<evidence type="ECO:0000313" key="5">
    <source>
        <dbReference type="Proteomes" id="UP000184245"/>
    </source>
</evidence>
<dbReference type="InterPro" id="IPR036890">
    <property type="entry name" value="HATPase_C_sf"/>
</dbReference>
<accession>A0A1M4WY46</accession>
<dbReference type="RefSeq" id="WP_072851033.1">
    <property type="nucleotide sequence ID" value="NZ_FQVI01000007.1"/>
</dbReference>
<dbReference type="Pfam" id="PF07883">
    <property type="entry name" value="Cupin_2"/>
    <property type="match status" value="1"/>
</dbReference>
<dbReference type="Pfam" id="PF10114">
    <property type="entry name" value="PocR"/>
    <property type="match status" value="1"/>
</dbReference>
<evidence type="ECO:0000259" key="2">
    <source>
        <dbReference type="Pfam" id="PF07883"/>
    </source>
</evidence>
<dbReference type="PANTHER" id="PTHR34220:SF7">
    <property type="entry name" value="SENSOR HISTIDINE KINASE YPDA"/>
    <property type="match status" value="1"/>
</dbReference>
<dbReference type="Gene3D" id="2.60.120.10">
    <property type="entry name" value="Jelly Rolls"/>
    <property type="match status" value="1"/>
</dbReference>
<dbReference type="OrthoDB" id="1410840at2"/>
<dbReference type="InterPro" id="IPR018771">
    <property type="entry name" value="PocR_dom"/>
</dbReference>
<dbReference type="Pfam" id="PF06580">
    <property type="entry name" value="His_kinase"/>
    <property type="match status" value="1"/>
</dbReference>
<name>A0A1M4WY46_9CLOT</name>
<protein>
    <submittedName>
        <fullName evidence="4">PocR sensory domain-containing protein</fullName>
    </submittedName>
</protein>
<dbReference type="PANTHER" id="PTHR34220">
    <property type="entry name" value="SENSOR HISTIDINE KINASE YPDA"/>
    <property type="match status" value="1"/>
</dbReference>
<gene>
    <name evidence="4" type="ORF">SAMN02745158_01792</name>
</gene>
<dbReference type="EMBL" id="FQVI01000007">
    <property type="protein sequence ID" value="SHE86087.1"/>
    <property type="molecule type" value="Genomic_DNA"/>
</dbReference>
<organism evidence="4 5">
    <name type="scientific">Lactonifactor longoviformis DSM 17459</name>
    <dbReference type="NCBI Taxonomy" id="1122155"/>
    <lineage>
        <taxon>Bacteria</taxon>
        <taxon>Bacillati</taxon>
        <taxon>Bacillota</taxon>
        <taxon>Clostridia</taxon>
        <taxon>Eubacteriales</taxon>
        <taxon>Clostridiaceae</taxon>
        <taxon>Lactonifactor</taxon>
    </lineage>
</organism>
<dbReference type="STRING" id="1122155.SAMN02745158_01792"/>
<keyword evidence="5" id="KW-1185">Reference proteome</keyword>
<dbReference type="InterPro" id="IPR010559">
    <property type="entry name" value="Sig_transdc_His_kin_internal"/>
</dbReference>
<dbReference type="SUPFAM" id="SSF51182">
    <property type="entry name" value="RmlC-like cupins"/>
    <property type="match status" value="1"/>
</dbReference>
<dbReference type="GO" id="GO:0016020">
    <property type="term" value="C:membrane"/>
    <property type="evidence" value="ECO:0007669"/>
    <property type="project" value="InterPro"/>
</dbReference>
<evidence type="ECO:0000259" key="1">
    <source>
        <dbReference type="Pfam" id="PF06580"/>
    </source>
</evidence>
<dbReference type="InterPro" id="IPR050640">
    <property type="entry name" value="Bact_2-comp_sensor_kinase"/>
</dbReference>
<dbReference type="Proteomes" id="UP000184245">
    <property type="component" value="Unassembled WGS sequence"/>
</dbReference>
<feature type="domain" description="Cupin type-2" evidence="2">
    <location>
        <begin position="30"/>
        <end position="97"/>
    </location>
</feature>
<proteinExistence type="predicted"/>
<dbReference type="InterPro" id="IPR011051">
    <property type="entry name" value="RmlC_Cupin_sf"/>
</dbReference>
<dbReference type="InterPro" id="IPR013096">
    <property type="entry name" value="Cupin_2"/>
</dbReference>
<dbReference type="SUPFAM" id="SSF55874">
    <property type="entry name" value="ATPase domain of HSP90 chaperone/DNA topoisomerase II/histidine kinase"/>
    <property type="match status" value="1"/>
</dbReference>
<dbReference type="AlphaFoldDB" id="A0A1M4WY46"/>
<feature type="domain" description="Signal transduction histidine kinase internal region" evidence="1">
    <location>
        <begin position="297"/>
        <end position="376"/>
    </location>
</feature>
<dbReference type="GO" id="GO:0000155">
    <property type="term" value="F:phosphorelay sensor kinase activity"/>
    <property type="evidence" value="ECO:0007669"/>
    <property type="project" value="InterPro"/>
</dbReference>
<dbReference type="InterPro" id="IPR014710">
    <property type="entry name" value="RmlC-like_jellyroll"/>
</dbReference>
<reference evidence="4 5" key="1">
    <citation type="submission" date="2016-11" db="EMBL/GenBank/DDBJ databases">
        <authorList>
            <person name="Jaros S."/>
            <person name="Januszkiewicz K."/>
            <person name="Wedrychowicz H."/>
        </authorList>
    </citation>
    <scope>NUCLEOTIDE SEQUENCE [LARGE SCALE GENOMIC DNA]</scope>
    <source>
        <strain evidence="4 5">DSM 17459</strain>
    </source>
</reference>
<evidence type="ECO:0000259" key="3">
    <source>
        <dbReference type="Pfam" id="PF10114"/>
    </source>
</evidence>
<sequence>MGTQKTDWGDVQWLQMNQEGSSRFKMNVGIVTVEPGTHQPAHVHYEEQVVHFLQGVGLNKIDGKECLLKPGDTFHWPAGVIHEIMNTGDEPIRHLLVSNPESLDEEIIMNPWEKEEKPLMPVEAKKMLYTAVEAIRTQFLENMHYAYAIFDRDNTLVLKSKYFPTYCQECCSPSLYYGAAPCLIPNSKERLRMEQTYHCTHDMEVYAMPISYKGYYLGYIKGGFVRRSQTPDRQAYGVYDTPESTVQGIKNLLRRITKAIRNFCEFDQFRKRLAEQELQIFDGLASQQLLAKSLREAEYAMTNLKINNHFLFNTLNSMASMALDGGLPKLYQSIIDLSKLFHYTLRTEDTVVSWRQEFEYLHSYLKLQKLRYEDTLSVVYDIEPEVQACRVPFNFLQPIVENAFTHGFKSTSNKSLYLQAFCKAGRVIIKIMNSGKIPDKRVCQSVNLGMKSNTSHGLSMVCQKLSVIYGEDFRMEMRSWENGAEFYLDIPFQPITEEDNV</sequence>
<dbReference type="Gene3D" id="3.30.565.10">
    <property type="entry name" value="Histidine kinase-like ATPase, C-terminal domain"/>
    <property type="match status" value="1"/>
</dbReference>